<dbReference type="HOGENOM" id="CLU_268888_0_0_1"/>
<dbReference type="AlphaFoldDB" id="E0VPV3"/>
<dbReference type="GO" id="GO:0005737">
    <property type="term" value="C:cytoplasm"/>
    <property type="evidence" value="ECO:0007669"/>
    <property type="project" value="TreeGrafter"/>
</dbReference>
<feature type="region of interest" description="Disordered" evidence="2">
    <location>
        <begin position="870"/>
        <end position="895"/>
    </location>
</feature>
<evidence type="ECO:0000256" key="2">
    <source>
        <dbReference type="SAM" id="MobiDB-lite"/>
    </source>
</evidence>
<dbReference type="eggNOG" id="KOG2308">
    <property type="taxonomic scope" value="Eukaryota"/>
</dbReference>
<feature type="compositionally biased region" description="Polar residues" evidence="2">
    <location>
        <begin position="870"/>
        <end position="883"/>
    </location>
</feature>
<dbReference type="GO" id="GO:0004620">
    <property type="term" value="F:phospholipase activity"/>
    <property type="evidence" value="ECO:0007669"/>
    <property type="project" value="TreeGrafter"/>
</dbReference>
<feature type="compositionally biased region" description="Polar residues" evidence="2">
    <location>
        <begin position="576"/>
        <end position="586"/>
    </location>
</feature>
<dbReference type="GO" id="GO:0046872">
    <property type="term" value="F:metal ion binding"/>
    <property type="evidence" value="ECO:0007669"/>
    <property type="project" value="InterPro"/>
</dbReference>
<dbReference type="STRING" id="121224.E0VPV3"/>
<dbReference type="EnsemblMetazoa" id="PHUM366090-RA">
    <property type="protein sequence ID" value="PHUM366090-PA"/>
    <property type="gene ID" value="PHUM366090"/>
</dbReference>
<feature type="compositionally biased region" description="Polar residues" evidence="2">
    <location>
        <begin position="772"/>
        <end position="785"/>
    </location>
</feature>
<feature type="region of interest" description="Disordered" evidence="2">
    <location>
        <begin position="576"/>
        <end position="597"/>
    </location>
</feature>
<dbReference type="InterPro" id="IPR004177">
    <property type="entry name" value="DDHD_dom"/>
</dbReference>
<gene>
    <name evidence="5" type="primary">8233469</name>
    <name evidence="4" type="ORF">Phum_PHUM366090</name>
</gene>
<name>E0VPV3_PEDHC</name>
<reference evidence="4" key="1">
    <citation type="submission" date="2007-04" db="EMBL/GenBank/DDBJ databases">
        <title>Annotation of Pediculus humanus corporis strain USDA.</title>
        <authorList>
            <person name="Kirkness E."/>
            <person name="Hannick L."/>
            <person name="Hass B."/>
            <person name="Bruggner R."/>
            <person name="Lawson D."/>
            <person name="Bidwell S."/>
            <person name="Joardar V."/>
            <person name="Caler E."/>
            <person name="Walenz B."/>
            <person name="Inman J."/>
            <person name="Schobel S."/>
            <person name="Galinsky K."/>
            <person name="Amedeo P."/>
            <person name="Strausberg R."/>
        </authorList>
    </citation>
    <scope>NUCLEOTIDE SEQUENCE</scope>
    <source>
        <strain evidence="4">USDA</strain>
    </source>
</reference>
<dbReference type="OrthoDB" id="69269at2759"/>
<dbReference type="SMART" id="SM01127">
    <property type="entry name" value="DDHD"/>
    <property type="match status" value="1"/>
</dbReference>
<keyword evidence="6" id="KW-1185">Reference proteome</keyword>
<feature type="compositionally biased region" description="Basic and acidic residues" evidence="2">
    <location>
        <begin position="587"/>
        <end position="597"/>
    </location>
</feature>
<dbReference type="InParanoid" id="E0VPV3"/>
<feature type="domain" description="DDHD" evidence="3">
    <location>
        <begin position="477"/>
        <end position="671"/>
    </location>
</feature>
<dbReference type="PANTHER" id="PTHR23509:SF48">
    <property type="entry name" value="INTRACELLULAR PHOSPHOLIPASE A1"/>
    <property type="match status" value="1"/>
</dbReference>
<accession>E0VPV3</accession>
<dbReference type="PANTHER" id="PTHR23509">
    <property type="entry name" value="PA-PL1 PHOSPHOLIPASE FAMILY"/>
    <property type="match status" value="1"/>
</dbReference>
<organism>
    <name type="scientific">Pediculus humanus subsp. corporis</name>
    <name type="common">Body louse</name>
    <dbReference type="NCBI Taxonomy" id="121224"/>
    <lineage>
        <taxon>Eukaryota</taxon>
        <taxon>Metazoa</taxon>
        <taxon>Ecdysozoa</taxon>
        <taxon>Arthropoda</taxon>
        <taxon>Hexapoda</taxon>
        <taxon>Insecta</taxon>
        <taxon>Pterygota</taxon>
        <taxon>Neoptera</taxon>
        <taxon>Paraneoptera</taxon>
        <taxon>Psocodea</taxon>
        <taxon>Troctomorpha</taxon>
        <taxon>Phthiraptera</taxon>
        <taxon>Anoplura</taxon>
        <taxon>Pediculidae</taxon>
        <taxon>Pediculus</taxon>
    </lineage>
</organism>
<feature type="compositionally biased region" description="Low complexity" evidence="2">
    <location>
        <begin position="804"/>
        <end position="826"/>
    </location>
</feature>
<dbReference type="RefSeq" id="XP_002428147.1">
    <property type="nucleotide sequence ID" value="XM_002428102.1"/>
</dbReference>
<dbReference type="GeneID" id="8233469"/>
<dbReference type="VEuPathDB" id="VectorBase:PHUM366090"/>
<evidence type="ECO:0000313" key="4">
    <source>
        <dbReference type="EMBL" id="EEB15409.1"/>
    </source>
</evidence>
<feature type="region of interest" description="Disordered" evidence="2">
    <location>
        <begin position="957"/>
        <end position="1000"/>
    </location>
</feature>
<feature type="region of interest" description="Disordered" evidence="2">
    <location>
        <begin position="704"/>
        <end position="855"/>
    </location>
</feature>
<reference evidence="5" key="3">
    <citation type="submission" date="2020-05" db="UniProtKB">
        <authorList>
            <consortium name="EnsemblMetazoa"/>
        </authorList>
    </citation>
    <scope>IDENTIFICATION</scope>
    <source>
        <strain evidence="5">USDA</strain>
    </source>
</reference>
<proteinExistence type="inferred from homology"/>
<comment type="similarity">
    <text evidence="1">Belongs to the PA-PLA1 family.</text>
</comment>
<feature type="compositionally biased region" description="Low complexity" evidence="2">
    <location>
        <begin position="835"/>
        <end position="855"/>
    </location>
</feature>
<evidence type="ECO:0000313" key="5">
    <source>
        <dbReference type="EnsemblMetazoa" id="PHUM366090-PA"/>
    </source>
</evidence>
<dbReference type="EMBL" id="DS235379">
    <property type="protein sequence ID" value="EEB15409.1"/>
    <property type="molecule type" value="Genomic_DNA"/>
</dbReference>
<dbReference type="EMBL" id="AAZO01004262">
    <property type="status" value="NOT_ANNOTATED_CDS"/>
    <property type="molecule type" value="Genomic_DNA"/>
</dbReference>
<evidence type="ECO:0000313" key="6">
    <source>
        <dbReference type="Proteomes" id="UP000009046"/>
    </source>
</evidence>
<dbReference type="Pfam" id="PF02862">
    <property type="entry name" value="DDHD"/>
    <property type="match status" value="2"/>
</dbReference>
<sequence length="1219" mass="138184">MSYSSTPSRSAPNDEYLQQRFNKINLDNDVQDERSYVRKDNNYQTNKIYEPQMDPNGANWDYAPPQARNLDAIVTDLTPEEVRWFYKSEGEKRWLEFSGYDSFHIEMKFRELYDMTTSYSKHSAFSDQTSKQSGSNYNFPGSSNLFGVSSIRFPSKQGNQYSQPSYSRYGEPQQAQHKLVVRGGLYEINFETFKCSSIYWPGEECQITRGTWFYEGTWQPLDQEHSRILESKHLSMFQGHKLSEYVENETKGTVMYTETFPDFIVEWISPNQVHLYSENTPSKVVRTVTTRLGFRKSTGYRLFRGYKNEANANDRPDVEINHLVFVIHGIGQKMDTGRIIRNTFRDCVSWLKQKYFSNFPNHRAEFFPVEWRSNLQLDGDLVDAITPNTLQSLRQMLNASAMDIMYYTSPLYGGEVQRGLREELNRLYSMFSARNPYFINKSGKISIIAHSLGCVILYDIIMGLMPGSLVQNNQQGLLFQVQNFFCLGSPLSVFLALRWKDSQIPGKMGVILPQRLCHRLYNVFHPTDPVAYRIEPLLIKDYARVAPLIVQPYNANYKTPYSEMPIEIIAPEQHTTQDTSVAGQSGNEKDEMNPSGVPKDKSWNLWGLRNRDSKKANDGTLEPLQEGLEYRLDYILRESNLGVSYLSALTSHTAYWTNYDVAYFVLTQIFPEFENNDSNFYSEKSYSNYPQNCQQDSQYNYENQSYNQYNDPNFRGNERGNFSNQSQVDGRMQGVSHAAQGPHFNQPPPPRFPPHNYQNMPDYSHQYPPNAGPQNYSESDQQNYLVQHPPGHPQQYSQPPYETQPVVQRPQNYQQPPNYLPSQQNQRHPTPPPSQSCQQPVQYHQPPQNYSQQQNYPQDQASFQNYPVQPQLSQHQNPQTSHQAAGPPKSVQTKTGFFDKITDDKKIQGAASPTKSTKSFFPSFNLSSLTSPVKNLSNSLSNISNQMTNIGNSAKDNVGSSNVNPPGRLQTNFLGNTGQNKAMSSNSAQPTRTQSPQVQYNQGQFGQYQSVTSGPNQLYNQNSPQSIRSTSPYEVHSMGVRSGSPVSLQNRCSPMQYGPIETPVGAIKPKTIRLQPKVPVYEQKGILSHDSTTNVSNKTRCVSPLGQSRVVCSGSRSALPTSYGGLPLGGRSLSSGNLRNSTLVCGTYPGSRSNYNYLGQSGYLSHSGLDRRTMSRPNLSSTGSTCLGSGLGMSSLVYNSPYTGSRNFLSREYSGSSSR</sequence>
<dbReference type="Proteomes" id="UP000009046">
    <property type="component" value="Unassembled WGS sequence"/>
</dbReference>
<dbReference type="KEGG" id="phu:Phum_PHUM366090"/>
<evidence type="ECO:0000259" key="3">
    <source>
        <dbReference type="PROSITE" id="PS51043"/>
    </source>
</evidence>
<dbReference type="InterPro" id="IPR058055">
    <property type="entry name" value="PA-PLA1"/>
</dbReference>
<dbReference type="PROSITE" id="PS51043">
    <property type="entry name" value="DDHD"/>
    <property type="match status" value="1"/>
</dbReference>
<evidence type="ECO:0000256" key="1">
    <source>
        <dbReference type="ARBA" id="ARBA00038464"/>
    </source>
</evidence>
<reference evidence="4" key="2">
    <citation type="submission" date="2007-04" db="EMBL/GenBank/DDBJ databases">
        <title>The genome of the human body louse.</title>
        <authorList>
            <consortium name="The Human Body Louse Genome Consortium"/>
            <person name="Kirkness E."/>
            <person name="Walenz B."/>
            <person name="Hass B."/>
            <person name="Bruggner R."/>
            <person name="Strausberg R."/>
        </authorList>
    </citation>
    <scope>NUCLEOTIDE SEQUENCE</scope>
    <source>
        <strain evidence="4">USDA</strain>
    </source>
</reference>
<dbReference type="CTD" id="8233469"/>
<protein>
    <submittedName>
        <fullName evidence="4 5">Phospholipase ddhd1, putative</fullName>
    </submittedName>
</protein>